<keyword evidence="1" id="KW-1133">Transmembrane helix</keyword>
<protein>
    <submittedName>
        <fullName evidence="2">Uncharacterized protein</fullName>
    </submittedName>
</protein>
<dbReference type="AlphaFoldDB" id="A0A162D1D9"/>
<reference evidence="2 3" key="1">
    <citation type="submission" date="2016-03" db="EMBL/GenBank/DDBJ databases">
        <title>EvidentialGene: Evidence-directed Construction of Genes on Genomes.</title>
        <authorList>
            <person name="Gilbert D.G."/>
            <person name="Choi J.-H."/>
            <person name="Mockaitis K."/>
            <person name="Colbourne J."/>
            <person name="Pfrender M."/>
        </authorList>
    </citation>
    <scope>NUCLEOTIDE SEQUENCE [LARGE SCALE GENOMIC DNA]</scope>
    <source>
        <strain evidence="2 3">Xinb3</strain>
        <tissue evidence="2">Complete organism</tissue>
    </source>
</reference>
<evidence type="ECO:0000313" key="3">
    <source>
        <dbReference type="Proteomes" id="UP000076858"/>
    </source>
</evidence>
<keyword evidence="1" id="KW-0472">Membrane</keyword>
<gene>
    <name evidence="2" type="ORF">APZ42_007890</name>
</gene>
<feature type="non-terminal residue" evidence="2">
    <location>
        <position position="1"/>
    </location>
</feature>
<comment type="caution">
    <text evidence="2">The sequence shown here is derived from an EMBL/GenBank/DDBJ whole genome shotgun (WGS) entry which is preliminary data.</text>
</comment>
<evidence type="ECO:0000256" key="1">
    <source>
        <dbReference type="SAM" id="Phobius"/>
    </source>
</evidence>
<name>A0A162D1D9_9CRUS</name>
<proteinExistence type="predicted"/>
<evidence type="ECO:0000313" key="2">
    <source>
        <dbReference type="EMBL" id="KZR97314.1"/>
    </source>
</evidence>
<sequence>SFFHRSGNLDFNRFVVSRLSTHGLATFVDVCSFFIFIMSATVCCLFFWWQTKTNFNKHEQTKESFTAEPRFKLPPKYPSSAVRILSHSFYQQLIKYCHKKIAE</sequence>
<dbReference type="EMBL" id="LRGB01021894">
    <property type="protein sequence ID" value="KZR97314.1"/>
    <property type="molecule type" value="Genomic_DNA"/>
</dbReference>
<feature type="transmembrane region" description="Helical" evidence="1">
    <location>
        <begin position="24"/>
        <end position="49"/>
    </location>
</feature>
<organism evidence="2 3">
    <name type="scientific">Daphnia magna</name>
    <dbReference type="NCBI Taxonomy" id="35525"/>
    <lineage>
        <taxon>Eukaryota</taxon>
        <taxon>Metazoa</taxon>
        <taxon>Ecdysozoa</taxon>
        <taxon>Arthropoda</taxon>
        <taxon>Crustacea</taxon>
        <taxon>Branchiopoda</taxon>
        <taxon>Diplostraca</taxon>
        <taxon>Cladocera</taxon>
        <taxon>Anomopoda</taxon>
        <taxon>Daphniidae</taxon>
        <taxon>Daphnia</taxon>
    </lineage>
</organism>
<keyword evidence="1" id="KW-0812">Transmembrane</keyword>
<accession>A0A162D1D9</accession>
<dbReference type="Proteomes" id="UP000076858">
    <property type="component" value="Unassembled WGS sequence"/>
</dbReference>
<keyword evidence="3" id="KW-1185">Reference proteome</keyword>